<feature type="domain" description="C-type lectin" evidence="2">
    <location>
        <begin position="29"/>
        <end position="154"/>
    </location>
</feature>
<reference evidence="5" key="1">
    <citation type="submission" date="2012-05" db="EMBL/GenBank/DDBJ databases">
        <title>Whole Genome Assembly of Lutzomyia longipalpis.</title>
        <authorList>
            <person name="Richards S."/>
            <person name="Qu C."/>
            <person name="Dillon R."/>
            <person name="Worley K."/>
            <person name="Scherer S."/>
            <person name="Batterton M."/>
            <person name="Taylor A."/>
            <person name="Hawes A."/>
            <person name="Hernandez B."/>
            <person name="Kovar C."/>
            <person name="Mandapat C."/>
            <person name="Pham C."/>
            <person name="Qu C."/>
            <person name="Jing C."/>
            <person name="Bess C."/>
            <person name="Bandaranaike D."/>
            <person name="Ngo D."/>
            <person name="Ongeri F."/>
            <person name="Arias F."/>
            <person name="Lara F."/>
            <person name="Weissenberger G."/>
            <person name="Kamau G."/>
            <person name="Han H."/>
            <person name="Shen H."/>
            <person name="Dinh H."/>
            <person name="Khalil I."/>
            <person name="Jones J."/>
            <person name="Shafer J."/>
            <person name="Jayaseelan J."/>
            <person name="Quiroz J."/>
            <person name="Blankenburg K."/>
            <person name="Nguyen L."/>
            <person name="Jackson L."/>
            <person name="Francisco L."/>
            <person name="Tang L.-Y."/>
            <person name="Pu L.-L."/>
            <person name="Perales L."/>
            <person name="Lorensuhewa L."/>
            <person name="Munidasa M."/>
            <person name="Coyle M."/>
            <person name="Taylor M."/>
            <person name="Puazo M."/>
            <person name="Firestine M."/>
            <person name="Scheel M."/>
            <person name="Javaid M."/>
            <person name="Wang M."/>
            <person name="Li M."/>
            <person name="Tabassum N."/>
            <person name="Saada N."/>
            <person name="Osuji N."/>
            <person name="Aqrawi P."/>
            <person name="Fu Q."/>
            <person name="Thornton R."/>
            <person name="Raj R."/>
            <person name="Goodspeed R."/>
            <person name="Mata R."/>
            <person name="Najjar R."/>
            <person name="Gubbala S."/>
            <person name="Lee S."/>
            <person name="Denson S."/>
            <person name="Patil S."/>
            <person name="Macmil S."/>
            <person name="Qi S."/>
            <person name="Matskevitch T."/>
            <person name="Palculict T."/>
            <person name="Mathew T."/>
            <person name="Vee V."/>
            <person name="Velamala V."/>
            <person name="Korchina V."/>
            <person name="Cai W."/>
            <person name="Liu W."/>
            <person name="Dai W."/>
            <person name="Zou X."/>
            <person name="Zhu Y."/>
            <person name="Zhang Y."/>
            <person name="Wu Y.-Q."/>
            <person name="Xin Y."/>
            <person name="Nazarath L."/>
            <person name="Kovar C."/>
            <person name="Han Y."/>
            <person name="Muzny D."/>
            <person name="Gibbs R."/>
        </authorList>
    </citation>
    <scope>NUCLEOTIDE SEQUENCE [LARGE SCALE GENOMIC DNA]</scope>
    <source>
        <strain evidence="5">Jacobina</strain>
    </source>
</reference>
<dbReference type="SMART" id="SM00034">
    <property type="entry name" value="CLECT"/>
    <property type="match status" value="2"/>
</dbReference>
<protein>
    <submittedName>
        <fullName evidence="3">Putative macrophage mannose receptor 1-like protein</fullName>
    </submittedName>
</protein>
<accession>A0A1B0CIW4</accession>
<dbReference type="InterPro" id="IPR016187">
    <property type="entry name" value="CTDL_fold"/>
</dbReference>
<dbReference type="Proteomes" id="UP000092461">
    <property type="component" value="Unassembled WGS sequence"/>
</dbReference>
<dbReference type="EMBL" id="AJWK01013824">
    <property type="status" value="NOT_ANNOTATED_CDS"/>
    <property type="molecule type" value="Genomic_DNA"/>
</dbReference>
<reference evidence="3" key="2">
    <citation type="journal article" date="2020" name="BMC">
        <title>Leishmania infection induces a limited differential gene expression in the sand fly midgut.</title>
        <authorList>
            <person name="Coutinho-Abreu I.V."/>
            <person name="Serafim T.D."/>
            <person name="Meneses C."/>
            <person name="Kamhawi S."/>
            <person name="Oliveira F."/>
            <person name="Valenzuela J.G."/>
        </authorList>
    </citation>
    <scope>NUCLEOTIDE SEQUENCE</scope>
    <source>
        <strain evidence="3">Jacobina</strain>
        <tissue evidence="3">Midgut</tissue>
    </source>
</reference>
<feature type="domain" description="C-type lectin" evidence="2">
    <location>
        <begin position="191"/>
        <end position="318"/>
    </location>
</feature>
<evidence type="ECO:0000256" key="1">
    <source>
        <dbReference type="SAM" id="SignalP"/>
    </source>
</evidence>
<proteinExistence type="predicted"/>
<dbReference type="Pfam" id="PF00059">
    <property type="entry name" value="Lectin_C"/>
    <property type="match status" value="2"/>
</dbReference>
<keyword evidence="5" id="KW-1185">Reference proteome</keyword>
<dbReference type="EnsemblMetazoa" id="LLOJ004397-RA">
    <property type="protein sequence ID" value="LLOJ004397-PA"/>
    <property type="gene ID" value="LLOJ004397"/>
</dbReference>
<dbReference type="InterPro" id="IPR050111">
    <property type="entry name" value="C-type_lectin/snaclec_domain"/>
</dbReference>
<dbReference type="InterPro" id="IPR016186">
    <property type="entry name" value="C-type_lectin-like/link_sf"/>
</dbReference>
<evidence type="ECO:0000313" key="3">
    <source>
        <dbReference type="EMBL" id="MBC1174014.1"/>
    </source>
</evidence>
<keyword evidence="3" id="KW-0675">Receptor</keyword>
<name>A0A1B0CIW4_LUTLO</name>
<dbReference type="InterPro" id="IPR001304">
    <property type="entry name" value="C-type_lectin-like"/>
</dbReference>
<dbReference type="EMBL" id="GITU01005311">
    <property type="protein sequence ID" value="MBC1174014.1"/>
    <property type="molecule type" value="Transcribed_RNA"/>
</dbReference>
<dbReference type="Gene3D" id="3.10.100.10">
    <property type="entry name" value="Mannose-Binding Protein A, subunit A"/>
    <property type="match status" value="2"/>
</dbReference>
<dbReference type="AlphaFoldDB" id="A0A1B0CIW4"/>
<dbReference type="CDD" id="cd00037">
    <property type="entry name" value="CLECT"/>
    <property type="match status" value="2"/>
</dbReference>
<evidence type="ECO:0000313" key="5">
    <source>
        <dbReference type="Proteomes" id="UP000092461"/>
    </source>
</evidence>
<dbReference type="EMBL" id="AJWK01013823">
    <property type="status" value="NOT_ANNOTATED_CDS"/>
    <property type="molecule type" value="Genomic_DNA"/>
</dbReference>
<feature type="chain" id="PRO_5044555317" evidence="1">
    <location>
        <begin position="21"/>
        <end position="321"/>
    </location>
</feature>
<sequence length="321" mass="37586">MAFSNTLFVLFVSFLTFCGADQTLIEKELTGRTVYISKIKLNWNDAFDYCIRNGLTFAKIKSAEENTELSEKLKTVIRTEEFQVWIGGIEHHQDSSFRWVSDSQPITNKLGYKYTNWNTGEPTNYQNNEYCLEILFRKEDGKWNDFPCSARHHFKNLQKVKMNLHLAIILFVSYFTLITATDLIEKELSDCKKIFISKAELTWFQALDFCTEQNLTLLSIKSARENDEVTKAVRAEVHLPDTKKSHIWLGGIRYDQDKDFRWISDGTTVTKTVYINWYQGEPNGGRYQKEFCMELYFKTPAGQWNDDICTAKHHFICQEKK</sequence>
<dbReference type="PROSITE" id="PS50041">
    <property type="entry name" value="C_TYPE_LECTIN_2"/>
    <property type="match status" value="2"/>
</dbReference>
<dbReference type="VEuPathDB" id="VectorBase:LLONM1_001811"/>
<feature type="signal peptide" evidence="1">
    <location>
        <begin position="1"/>
        <end position="20"/>
    </location>
</feature>
<keyword evidence="1" id="KW-0732">Signal</keyword>
<dbReference type="SUPFAM" id="SSF56436">
    <property type="entry name" value="C-type lectin-like"/>
    <property type="match status" value="2"/>
</dbReference>
<reference evidence="4" key="3">
    <citation type="submission" date="2020-05" db="UniProtKB">
        <authorList>
            <consortium name="EnsemblMetazoa"/>
        </authorList>
    </citation>
    <scope>IDENTIFICATION</scope>
    <source>
        <strain evidence="4">Jacobina</strain>
    </source>
</reference>
<dbReference type="VEuPathDB" id="VectorBase:LLOJ004397"/>
<evidence type="ECO:0000259" key="2">
    <source>
        <dbReference type="PROSITE" id="PS50041"/>
    </source>
</evidence>
<dbReference type="VEuPathDB" id="VectorBase:LLONM1_010909"/>
<evidence type="ECO:0000313" key="4">
    <source>
        <dbReference type="EnsemblMetazoa" id="LLOJ004397-PA"/>
    </source>
</evidence>
<organism evidence="4 5">
    <name type="scientific">Lutzomyia longipalpis</name>
    <name type="common">Sand fly</name>
    <dbReference type="NCBI Taxonomy" id="7200"/>
    <lineage>
        <taxon>Eukaryota</taxon>
        <taxon>Metazoa</taxon>
        <taxon>Ecdysozoa</taxon>
        <taxon>Arthropoda</taxon>
        <taxon>Hexapoda</taxon>
        <taxon>Insecta</taxon>
        <taxon>Pterygota</taxon>
        <taxon>Neoptera</taxon>
        <taxon>Endopterygota</taxon>
        <taxon>Diptera</taxon>
        <taxon>Nematocera</taxon>
        <taxon>Psychodoidea</taxon>
        <taxon>Psychodidae</taxon>
        <taxon>Lutzomyia</taxon>
        <taxon>Lutzomyia</taxon>
    </lineage>
</organism>
<dbReference type="PANTHER" id="PTHR22803">
    <property type="entry name" value="MANNOSE, PHOSPHOLIPASE, LECTIN RECEPTOR RELATED"/>
    <property type="match status" value="1"/>
</dbReference>